<dbReference type="OrthoDB" id="1428244at2"/>
<accession>A0A3D9GPI3</accession>
<evidence type="ECO:0000313" key="2">
    <source>
        <dbReference type="EMBL" id="RED37908.1"/>
    </source>
</evidence>
<dbReference type="EMBL" id="QRDV01000017">
    <property type="protein sequence ID" value="RED37908.1"/>
    <property type="molecule type" value="Genomic_DNA"/>
</dbReference>
<dbReference type="Proteomes" id="UP000256980">
    <property type="component" value="Unassembled WGS sequence"/>
</dbReference>
<dbReference type="RefSeq" id="WP_115818897.1">
    <property type="nucleotide sequence ID" value="NZ_QRDV01000017.1"/>
</dbReference>
<feature type="signal peptide" evidence="1">
    <location>
        <begin position="1"/>
        <end position="22"/>
    </location>
</feature>
<dbReference type="Gene3D" id="2.180.10.10">
    <property type="entry name" value="RHS repeat-associated core"/>
    <property type="match status" value="1"/>
</dbReference>
<evidence type="ECO:0000313" key="3">
    <source>
        <dbReference type="Proteomes" id="UP000256980"/>
    </source>
</evidence>
<protein>
    <recommendedName>
        <fullName evidence="4">YD repeat-containing protein</fullName>
    </recommendedName>
</protein>
<reference evidence="2 3" key="1">
    <citation type="submission" date="2018-07" db="EMBL/GenBank/DDBJ databases">
        <title>Genomic Encyclopedia of Type Strains, Phase III (KMG-III): the genomes of soil and plant-associated and newly described type strains.</title>
        <authorList>
            <person name="Whitman W."/>
        </authorList>
    </citation>
    <scope>NUCLEOTIDE SEQUENCE [LARGE SCALE GENOMIC DNA]</scope>
    <source>
        <strain evidence="2 3">CECT 7946</strain>
    </source>
</reference>
<organism evidence="2 3">
    <name type="scientific">Winogradskyella eximia</name>
    <dbReference type="NCBI Taxonomy" id="262006"/>
    <lineage>
        <taxon>Bacteria</taxon>
        <taxon>Pseudomonadati</taxon>
        <taxon>Bacteroidota</taxon>
        <taxon>Flavobacteriia</taxon>
        <taxon>Flavobacteriales</taxon>
        <taxon>Flavobacteriaceae</taxon>
        <taxon>Winogradskyella</taxon>
    </lineage>
</organism>
<dbReference type="PROSITE" id="PS51257">
    <property type="entry name" value="PROKAR_LIPOPROTEIN"/>
    <property type="match status" value="1"/>
</dbReference>
<proteinExistence type="predicted"/>
<keyword evidence="1" id="KW-0732">Signal</keyword>
<name>A0A3D9GPI3_9FLAO</name>
<sequence length="253" mass="29017">MKKHKSFLIILILSLIFISCDSDDSNDIANENLNLKLIKIDFFDSDNNLTGTTNFIYDEELRLIAQQDINGNDIFTYTYENNKIKTITSNGGTIINYIYENGFIVSSSSTINGVLSPNVLEYEYDSMNRLINTKIYVNGNLNCEIDDTLDDHNNIEISVSSCQGNQPNQDSFEYDEMKNPSSLYFNLELLKVLRVGTNNSIESYDNDMNLTSSSSYQYNNEDYPSVSIITNTIHNTIYGLSEFRYEYTYENIE</sequence>
<comment type="caution">
    <text evidence="2">The sequence shown here is derived from an EMBL/GenBank/DDBJ whole genome shotgun (WGS) entry which is preliminary data.</text>
</comment>
<evidence type="ECO:0008006" key="4">
    <source>
        <dbReference type="Google" id="ProtNLM"/>
    </source>
</evidence>
<feature type="chain" id="PRO_5017698846" description="YD repeat-containing protein" evidence="1">
    <location>
        <begin position="23"/>
        <end position="253"/>
    </location>
</feature>
<dbReference type="AlphaFoldDB" id="A0A3D9GPI3"/>
<gene>
    <name evidence="2" type="ORF">DFQ10_1171</name>
</gene>
<keyword evidence="3" id="KW-1185">Reference proteome</keyword>
<evidence type="ECO:0000256" key="1">
    <source>
        <dbReference type="SAM" id="SignalP"/>
    </source>
</evidence>